<feature type="compositionally biased region" description="Polar residues" evidence="1">
    <location>
        <begin position="64"/>
        <end position="74"/>
    </location>
</feature>
<feature type="region of interest" description="Disordered" evidence="1">
    <location>
        <begin position="1"/>
        <end position="74"/>
    </location>
</feature>
<gene>
    <name evidence="2" type="ORF">GCM10010310_35900</name>
</gene>
<accession>A0ABN3ST22</accession>
<comment type="caution">
    <text evidence="2">The sequence shown here is derived from an EMBL/GenBank/DDBJ whole genome shotgun (WGS) entry which is preliminary data.</text>
</comment>
<dbReference type="EMBL" id="BAAASK010000008">
    <property type="protein sequence ID" value="GAA2684602.1"/>
    <property type="molecule type" value="Genomic_DNA"/>
</dbReference>
<proteinExistence type="predicted"/>
<reference evidence="2 3" key="1">
    <citation type="journal article" date="2019" name="Int. J. Syst. Evol. Microbiol.">
        <title>The Global Catalogue of Microorganisms (GCM) 10K type strain sequencing project: providing services to taxonomists for standard genome sequencing and annotation.</title>
        <authorList>
            <consortium name="The Broad Institute Genomics Platform"/>
            <consortium name="The Broad Institute Genome Sequencing Center for Infectious Disease"/>
            <person name="Wu L."/>
            <person name="Ma J."/>
        </authorList>
    </citation>
    <scope>NUCLEOTIDE SEQUENCE [LARGE SCALE GENOMIC DNA]</scope>
    <source>
        <strain evidence="2 3">JCM 4531</strain>
    </source>
</reference>
<evidence type="ECO:0000256" key="1">
    <source>
        <dbReference type="SAM" id="MobiDB-lite"/>
    </source>
</evidence>
<evidence type="ECO:0000313" key="2">
    <source>
        <dbReference type="EMBL" id="GAA2684602.1"/>
    </source>
</evidence>
<keyword evidence="3" id="KW-1185">Reference proteome</keyword>
<evidence type="ECO:0000313" key="3">
    <source>
        <dbReference type="Proteomes" id="UP001499989"/>
    </source>
</evidence>
<sequence>MPERPRRAFARRPCTAPCASPVHGLRPQALSAPRGVCEHEGKAEGQDTGPSRNESAVPPVGTVGKQSPYNPGEM</sequence>
<protein>
    <submittedName>
        <fullName evidence="2">Uncharacterized protein</fullName>
    </submittedName>
</protein>
<organism evidence="2 3">
    <name type="scientific">Streptomyces violaceolatus</name>
    <dbReference type="NCBI Taxonomy" id="67378"/>
    <lineage>
        <taxon>Bacteria</taxon>
        <taxon>Bacillati</taxon>
        <taxon>Actinomycetota</taxon>
        <taxon>Actinomycetes</taxon>
        <taxon>Kitasatosporales</taxon>
        <taxon>Streptomycetaceae</taxon>
        <taxon>Streptomyces</taxon>
        <taxon>Streptomyces violaceoruber group</taxon>
    </lineage>
</organism>
<feature type="compositionally biased region" description="Basic and acidic residues" evidence="1">
    <location>
        <begin position="36"/>
        <end position="45"/>
    </location>
</feature>
<name>A0ABN3ST22_9ACTN</name>
<dbReference type="Proteomes" id="UP001499989">
    <property type="component" value="Unassembled WGS sequence"/>
</dbReference>